<evidence type="ECO:0000313" key="2">
    <source>
        <dbReference type="Proteomes" id="UP000053780"/>
    </source>
</evidence>
<evidence type="ECO:0000313" key="1">
    <source>
        <dbReference type="EMBL" id="EQB62405.1"/>
    </source>
</evidence>
<dbReference type="HOGENOM" id="CLU_108130_1_0_1"/>
<dbReference type="EMBL" id="KE646837">
    <property type="protein sequence ID" value="EQB62405.1"/>
    <property type="molecule type" value="Genomic_DNA"/>
</dbReference>
<keyword evidence="2" id="KW-1185">Reference proteome</keyword>
<organism evidence="1 2">
    <name type="scientific">Vairimorpha apis BRL 01</name>
    <dbReference type="NCBI Taxonomy" id="1037528"/>
    <lineage>
        <taxon>Eukaryota</taxon>
        <taxon>Fungi</taxon>
        <taxon>Fungi incertae sedis</taxon>
        <taxon>Microsporidia</taxon>
        <taxon>Nosematidae</taxon>
        <taxon>Vairimorpha</taxon>
    </lineage>
</organism>
<sequence length="229" mass="26739">MLKNFERKVDTTIKTDKELLIVKIGVTSLDNLQQVESEKFRKYDELANELGLIHGCKTNIIPYVITWDGIVNKHHSKHRKELGITDRIEAYIQSTTFKKTLESISMEYRRGERIAETEEADQQTTVFQGQILAFSKRLYEGNNKKLNLIIKYITNKAKIIPYLMTWEAYRKEINSNNCTHLYSLTMEAAKKVFKKINKDLYPEDLTSNNECEIKESHIISSVLNMRLVE</sequence>
<dbReference type="Proteomes" id="UP000053780">
    <property type="component" value="Unassembled WGS sequence"/>
</dbReference>
<accession>T0MN43</accession>
<proteinExistence type="predicted"/>
<dbReference type="AlphaFoldDB" id="T0MN43"/>
<gene>
    <name evidence="1" type="ORF">NAPIS_ORF00013</name>
</gene>
<name>T0MN43_9MICR</name>
<protein>
    <submittedName>
        <fullName evidence="1">Uncharacterized protein</fullName>
    </submittedName>
</protein>
<reference evidence="1 2" key="1">
    <citation type="journal article" date="2013" name="BMC Genomics">
        <title>Genome sequencing and comparative genomics of honey bee microsporidia, Nosema apis reveal novel insights into host-parasite interactions.</title>
        <authorList>
            <person name="Chen Yp."/>
            <person name="Pettis J.S."/>
            <person name="Zhao Y."/>
            <person name="Liu X."/>
            <person name="Tallon L.J."/>
            <person name="Sadzewicz L.D."/>
            <person name="Li R."/>
            <person name="Zheng H."/>
            <person name="Huang S."/>
            <person name="Zhang X."/>
            <person name="Hamilton M.C."/>
            <person name="Pernal S.F."/>
            <person name="Melathopoulos A.P."/>
            <person name="Yan X."/>
            <person name="Evans J.D."/>
        </authorList>
    </citation>
    <scope>NUCLEOTIDE SEQUENCE [LARGE SCALE GENOMIC DNA]</scope>
    <source>
        <strain evidence="1 2">BRL 01</strain>
    </source>
</reference>
<dbReference type="VEuPathDB" id="MicrosporidiaDB:NAPIS_ORF00013"/>
<dbReference type="OrthoDB" id="2193044at2759"/>